<proteinExistence type="inferred from homology"/>
<evidence type="ECO:0000313" key="5">
    <source>
        <dbReference type="EMBL" id="MDG2944921.1"/>
    </source>
</evidence>
<keyword evidence="8" id="KW-1185">Reference proteome</keyword>
<dbReference type="EMBL" id="JARQTW010000002">
    <property type="protein sequence ID" value="MDG2949032.1"/>
    <property type="molecule type" value="Genomic_DNA"/>
</dbReference>
<dbReference type="GO" id="GO:0005829">
    <property type="term" value="C:cytosol"/>
    <property type="evidence" value="ECO:0007669"/>
    <property type="project" value="TreeGrafter"/>
</dbReference>
<feature type="chain" id="PRO_5043409109" evidence="4">
    <location>
        <begin position="24"/>
        <end position="185"/>
    </location>
</feature>
<evidence type="ECO:0000256" key="2">
    <source>
        <dbReference type="PIRNR" id="PIRNR002094"/>
    </source>
</evidence>
<evidence type="ECO:0000256" key="4">
    <source>
        <dbReference type="SAM" id="SignalP"/>
    </source>
</evidence>
<dbReference type="Proteomes" id="UP001214976">
    <property type="component" value="Unassembled WGS sequence"/>
</dbReference>
<dbReference type="SUPFAM" id="SSF111384">
    <property type="entry name" value="OmpH-like"/>
    <property type="match status" value="1"/>
</dbReference>
<comment type="similarity">
    <text evidence="2">Belongs to the skp family.</text>
</comment>
<evidence type="ECO:0000256" key="3">
    <source>
        <dbReference type="SAM" id="Coils"/>
    </source>
</evidence>
<dbReference type="InterPro" id="IPR005632">
    <property type="entry name" value="Chaperone_Skp"/>
</dbReference>
<dbReference type="Pfam" id="PF03938">
    <property type="entry name" value="OmpH"/>
    <property type="match status" value="1"/>
</dbReference>
<protein>
    <submittedName>
        <fullName evidence="6">OmpH family outer membrane protein</fullName>
    </submittedName>
</protein>
<sequence>MKTVVKATALSLALAFASSAAVAAENIAFLNAGVVFQNHPDRAAIAKKLDDQFKGEADKLAASKKAIDAKIAALQKEAKDLRSADIKKREDEINKLMREQDAKARKFQQKTQQVEREETAKLLESIQKATNNFAKEKGYTYVLDANSVIYAADGKDITEDVLTAVGGKLPAEPKDGKPAEAPKAE</sequence>
<evidence type="ECO:0000313" key="7">
    <source>
        <dbReference type="Proteomes" id="UP001214976"/>
    </source>
</evidence>
<dbReference type="GO" id="GO:0050821">
    <property type="term" value="P:protein stabilization"/>
    <property type="evidence" value="ECO:0007669"/>
    <property type="project" value="TreeGrafter"/>
</dbReference>
<dbReference type="Gene3D" id="3.30.910.20">
    <property type="entry name" value="Skp domain"/>
    <property type="match status" value="1"/>
</dbReference>
<organism evidence="6 7">
    <name type="scientific">Exercitatus varius</name>
    <dbReference type="NCBI Taxonomy" id="67857"/>
    <lineage>
        <taxon>Bacteria</taxon>
        <taxon>Pseudomonadati</taxon>
        <taxon>Pseudomonadota</taxon>
        <taxon>Gammaproteobacteria</taxon>
        <taxon>Pasteurellales</taxon>
        <taxon>Pasteurellaceae</taxon>
        <taxon>Exercitatus</taxon>
    </lineage>
</organism>
<dbReference type="InterPro" id="IPR024930">
    <property type="entry name" value="Skp_dom_sf"/>
</dbReference>
<comment type="caution">
    <text evidence="6">The sequence shown here is derived from an EMBL/GenBank/DDBJ whole genome shotgun (WGS) entry which is preliminary data.</text>
</comment>
<evidence type="ECO:0000313" key="8">
    <source>
        <dbReference type="Proteomes" id="UP001216057"/>
    </source>
</evidence>
<feature type="coiled-coil region" evidence="3">
    <location>
        <begin position="57"/>
        <end position="117"/>
    </location>
</feature>
<evidence type="ECO:0000256" key="1">
    <source>
        <dbReference type="ARBA" id="ARBA00022729"/>
    </source>
</evidence>
<reference evidence="6 8" key="1">
    <citation type="submission" date="2023-03" db="EMBL/GenBank/DDBJ databases">
        <title>Classification of Bisgaard taxon 6 and taxon 10 as Exercitatus varius gen. nov., spec. nov.</title>
        <authorList>
            <person name="Christensen H."/>
        </authorList>
    </citation>
    <scope>NUCLEOTIDE SEQUENCE</scope>
    <source>
        <strain evidence="5 8">23350_01</strain>
        <strain evidence="6">86116</strain>
    </source>
</reference>
<dbReference type="SMART" id="SM00935">
    <property type="entry name" value="OmpH"/>
    <property type="match status" value="1"/>
</dbReference>
<dbReference type="GO" id="GO:0051082">
    <property type="term" value="F:unfolded protein binding"/>
    <property type="evidence" value="ECO:0007669"/>
    <property type="project" value="InterPro"/>
</dbReference>
<keyword evidence="3" id="KW-0175">Coiled coil</keyword>
<dbReference type="PANTHER" id="PTHR35089:SF1">
    <property type="entry name" value="CHAPERONE PROTEIN SKP"/>
    <property type="match status" value="1"/>
</dbReference>
<dbReference type="EMBL" id="JARQTX010000001">
    <property type="protein sequence ID" value="MDG2944921.1"/>
    <property type="molecule type" value="Genomic_DNA"/>
</dbReference>
<accession>A0AAW6Q9M9</accession>
<feature type="signal peptide" evidence="4">
    <location>
        <begin position="1"/>
        <end position="23"/>
    </location>
</feature>
<dbReference type="PIRSF" id="PIRSF002094">
    <property type="entry name" value="OMP26_Skp"/>
    <property type="match status" value="1"/>
</dbReference>
<dbReference type="Proteomes" id="UP001216057">
    <property type="component" value="Unassembled WGS sequence"/>
</dbReference>
<dbReference type="PANTHER" id="PTHR35089">
    <property type="entry name" value="CHAPERONE PROTEIN SKP"/>
    <property type="match status" value="1"/>
</dbReference>
<keyword evidence="1 4" id="KW-0732">Signal</keyword>
<evidence type="ECO:0000313" key="6">
    <source>
        <dbReference type="EMBL" id="MDG2949032.1"/>
    </source>
</evidence>
<dbReference type="AlphaFoldDB" id="A0AAW6Q9M9"/>
<name>A0AAW6Q9M9_9PAST</name>
<dbReference type="RefSeq" id="WP_202936903.1">
    <property type="nucleotide sequence ID" value="NZ_JARQTQ010000001.1"/>
</dbReference>
<gene>
    <name evidence="6" type="ORF">P7M15_00610</name>
    <name evidence="5" type="ORF">P7M32_00500</name>
</gene>